<dbReference type="EMBL" id="CP000934">
    <property type="protein sequence ID" value="ACE84167.1"/>
    <property type="molecule type" value="Genomic_DNA"/>
</dbReference>
<gene>
    <name evidence="1" type="ordered locus">CJA_2464</name>
</gene>
<dbReference type="Proteomes" id="UP000001036">
    <property type="component" value="Chromosome"/>
</dbReference>
<protein>
    <submittedName>
        <fullName evidence="1">Uncharacterized protein</fullName>
    </submittedName>
</protein>
<name>B3PKJ6_CELJU</name>
<accession>B3PKJ6</accession>
<reference evidence="1 2" key="1">
    <citation type="journal article" date="2008" name="J. Bacteriol.">
        <title>Insights into plant cell wall degradation from the genome sequence of the soil bacterium Cellvibrio japonicus.</title>
        <authorList>
            <person name="Deboy R.T."/>
            <person name="Mongodin E.F."/>
            <person name="Fouts D.E."/>
            <person name="Tailford L.E."/>
            <person name="Khouri H."/>
            <person name="Emerson J.B."/>
            <person name="Mohamoud Y."/>
            <person name="Watkins K."/>
            <person name="Henrissat B."/>
            <person name="Gilbert H.J."/>
            <person name="Nelson K.E."/>
        </authorList>
    </citation>
    <scope>NUCLEOTIDE SEQUENCE [LARGE SCALE GENOMIC DNA]</scope>
    <source>
        <strain evidence="1 2">Ueda107</strain>
    </source>
</reference>
<dbReference type="AlphaFoldDB" id="B3PKJ6"/>
<evidence type="ECO:0000313" key="2">
    <source>
        <dbReference type="Proteomes" id="UP000001036"/>
    </source>
</evidence>
<proteinExistence type="predicted"/>
<sequence length="36" mass="4198">MSKPAWRVYTPVAARTTQKPLYLQAKTAANTDWRYI</sequence>
<dbReference type="KEGG" id="cja:CJA_2464"/>
<dbReference type="HOGENOM" id="CLU_3355253_0_0_6"/>
<organism evidence="1 2">
    <name type="scientific">Cellvibrio japonicus (strain Ueda107)</name>
    <name type="common">Pseudomonas fluorescens subsp. cellulosa</name>
    <dbReference type="NCBI Taxonomy" id="498211"/>
    <lineage>
        <taxon>Bacteria</taxon>
        <taxon>Pseudomonadati</taxon>
        <taxon>Pseudomonadota</taxon>
        <taxon>Gammaproteobacteria</taxon>
        <taxon>Cellvibrionales</taxon>
        <taxon>Cellvibrionaceae</taxon>
        <taxon>Cellvibrio</taxon>
    </lineage>
</organism>
<evidence type="ECO:0000313" key="1">
    <source>
        <dbReference type="EMBL" id="ACE84167.1"/>
    </source>
</evidence>
<keyword evidence="2" id="KW-1185">Reference proteome</keyword>